<dbReference type="AlphaFoldDB" id="A0A3M7PDL8"/>
<keyword evidence="2" id="KW-1185">Reference proteome</keyword>
<organism evidence="1 2">
    <name type="scientific">Brachionus plicatilis</name>
    <name type="common">Marine rotifer</name>
    <name type="synonym">Brachionus muelleri</name>
    <dbReference type="NCBI Taxonomy" id="10195"/>
    <lineage>
        <taxon>Eukaryota</taxon>
        <taxon>Metazoa</taxon>
        <taxon>Spiralia</taxon>
        <taxon>Gnathifera</taxon>
        <taxon>Rotifera</taxon>
        <taxon>Eurotatoria</taxon>
        <taxon>Monogononta</taxon>
        <taxon>Pseudotrocha</taxon>
        <taxon>Ploima</taxon>
        <taxon>Brachionidae</taxon>
        <taxon>Brachionus</taxon>
    </lineage>
</organism>
<reference evidence="1 2" key="1">
    <citation type="journal article" date="2018" name="Sci. Rep.">
        <title>Genomic signatures of local adaptation to the degree of environmental predictability in rotifers.</title>
        <authorList>
            <person name="Franch-Gras L."/>
            <person name="Hahn C."/>
            <person name="Garcia-Roger E.M."/>
            <person name="Carmona M.J."/>
            <person name="Serra M."/>
            <person name="Gomez A."/>
        </authorList>
    </citation>
    <scope>NUCLEOTIDE SEQUENCE [LARGE SCALE GENOMIC DNA]</scope>
    <source>
        <strain evidence="1">HYR1</strain>
    </source>
</reference>
<sequence>MDIKKFFILYCCRKAHTNTKVSTYKIILKKRRHLNISFFVLLHHLLHQNFSKLFSGVGYVVWNCHNTGICSENIIRVVSIETKNQQMDNNIWIIKYIMWISDKLLIPFLPNIKQFYKEKKIRYLNIKYEKFH</sequence>
<comment type="caution">
    <text evidence="1">The sequence shown here is derived from an EMBL/GenBank/DDBJ whole genome shotgun (WGS) entry which is preliminary data.</text>
</comment>
<dbReference type="EMBL" id="REGN01011864">
    <property type="protein sequence ID" value="RMZ96827.1"/>
    <property type="molecule type" value="Genomic_DNA"/>
</dbReference>
<evidence type="ECO:0000313" key="2">
    <source>
        <dbReference type="Proteomes" id="UP000276133"/>
    </source>
</evidence>
<accession>A0A3M7PDL8</accession>
<name>A0A3M7PDL8_BRAPC</name>
<gene>
    <name evidence="1" type="ORF">BpHYR1_035840</name>
</gene>
<evidence type="ECO:0000313" key="1">
    <source>
        <dbReference type="EMBL" id="RMZ96827.1"/>
    </source>
</evidence>
<dbReference type="Proteomes" id="UP000276133">
    <property type="component" value="Unassembled WGS sequence"/>
</dbReference>
<proteinExistence type="predicted"/>
<protein>
    <submittedName>
        <fullName evidence="1">Uncharacterized protein</fullName>
    </submittedName>
</protein>